<dbReference type="AlphaFoldDB" id="A0A0F3GU36"/>
<evidence type="ECO:0000313" key="10">
    <source>
        <dbReference type="EMBL" id="KJU85351.1"/>
    </source>
</evidence>
<dbReference type="SUPFAM" id="SSF54862">
    <property type="entry name" value="4Fe-4S ferredoxins"/>
    <property type="match status" value="1"/>
</dbReference>
<dbReference type="InterPro" id="IPR017900">
    <property type="entry name" value="4Fe4S_Fe_S_CS"/>
</dbReference>
<dbReference type="Gene3D" id="3.50.50.60">
    <property type="entry name" value="FAD/NAD(P)-binding domain"/>
    <property type="match status" value="1"/>
</dbReference>
<keyword evidence="5" id="KW-0285">Flavoprotein</keyword>
<dbReference type="EMBL" id="LACI01001059">
    <property type="protein sequence ID" value="KJU85351.1"/>
    <property type="molecule type" value="Genomic_DNA"/>
</dbReference>
<evidence type="ECO:0000259" key="9">
    <source>
        <dbReference type="PROSITE" id="PS51379"/>
    </source>
</evidence>
<sequence>MSDKKSILVIGGGISGLTTAIEAAEAGYNTIIVEKNPYLGGRVAQLNRYFPKLCPPYCGLEINFKRIKQNPNIKFYTMAEVDSVSGTEGNFSVQLKINPRFVNAKCTACNKCVEVCPVERPNSFNFGMDKTKAIYRPHEMSFPMKYVIDSAVCPGTQCSKCVEACKYNAIDLNMKPETVQLNVAGIVYATGWNPYDATKMDNLGYGKVKNVITNMMMERLAAPNGPTKGQIIRPSDSKAVKSVAFVQCAGSRDENHMAHCSSICCMATLKQATYLRDTNPEIKAVMYYIDLRAPGKYEDFLQKIQADNVIEMIKGKVAKIEEDSETADPILTVEDVLGGKKITQQVDMVVLATGMEPAIKGKGTGAKLDDNGFVIGDGQEAGVYGAGVAKNPNDVMTSLQDATAMALKGIQSTARR</sequence>
<dbReference type="PROSITE" id="PS00198">
    <property type="entry name" value="4FE4S_FER_1"/>
    <property type="match status" value="1"/>
</dbReference>
<evidence type="ECO:0000256" key="5">
    <source>
        <dbReference type="ARBA" id="ARBA00022827"/>
    </source>
</evidence>
<dbReference type="PANTHER" id="PTHR43498:SF1">
    <property type="entry name" value="COB--COM HETERODISULFIDE REDUCTASE IRON-SULFUR SUBUNIT A"/>
    <property type="match status" value="1"/>
</dbReference>
<dbReference type="PROSITE" id="PS51379">
    <property type="entry name" value="4FE4S_FER_2"/>
    <property type="match status" value="2"/>
</dbReference>
<dbReference type="SUPFAM" id="SSF51971">
    <property type="entry name" value="Nucleotide-binding domain"/>
    <property type="match status" value="1"/>
</dbReference>
<evidence type="ECO:0000256" key="8">
    <source>
        <dbReference type="ARBA" id="ARBA00023014"/>
    </source>
</evidence>
<protein>
    <submittedName>
        <fullName evidence="10">Methyl-viologen-reducing hydrogenase subunit delta</fullName>
    </submittedName>
</protein>
<keyword evidence="6" id="KW-0560">Oxidoreductase</keyword>
<evidence type="ECO:0000256" key="1">
    <source>
        <dbReference type="ARBA" id="ARBA00001974"/>
    </source>
</evidence>
<dbReference type="Pfam" id="PF12831">
    <property type="entry name" value="FAD_oxidored"/>
    <property type="match status" value="1"/>
</dbReference>
<name>A0A0F3GU36_9BACT</name>
<dbReference type="InterPro" id="IPR017896">
    <property type="entry name" value="4Fe4S_Fe-S-bd"/>
</dbReference>
<evidence type="ECO:0000256" key="2">
    <source>
        <dbReference type="ARBA" id="ARBA00006561"/>
    </source>
</evidence>
<proteinExistence type="inferred from homology"/>
<comment type="cofactor">
    <cofactor evidence="1">
        <name>FAD</name>
        <dbReference type="ChEBI" id="CHEBI:57692"/>
    </cofactor>
</comment>
<dbReference type="GO" id="GO:0046872">
    <property type="term" value="F:metal ion binding"/>
    <property type="evidence" value="ECO:0007669"/>
    <property type="project" value="UniProtKB-KW"/>
</dbReference>
<evidence type="ECO:0000256" key="6">
    <source>
        <dbReference type="ARBA" id="ARBA00023002"/>
    </source>
</evidence>
<dbReference type="Gene3D" id="3.40.50.720">
    <property type="entry name" value="NAD(P)-binding Rossmann-like Domain"/>
    <property type="match status" value="1"/>
</dbReference>
<dbReference type="PRINTS" id="PR00368">
    <property type="entry name" value="FADPNR"/>
</dbReference>
<gene>
    <name evidence="10" type="ORF">MBAV_002455</name>
</gene>
<keyword evidence="11" id="KW-1185">Reference proteome</keyword>
<keyword evidence="3" id="KW-0004">4Fe-4S</keyword>
<dbReference type="Gene3D" id="3.30.70.3270">
    <property type="match status" value="1"/>
</dbReference>
<comment type="caution">
    <text evidence="10">The sequence shown here is derived from an EMBL/GenBank/DDBJ whole genome shotgun (WGS) entry which is preliminary data.</text>
</comment>
<reference evidence="10 11" key="1">
    <citation type="submission" date="2015-02" db="EMBL/GenBank/DDBJ databases">
        <title>Single-cell genomics of uncultivated deep-branching MTB reveals a conserved set of magnetosome genes.</title>
        <authorList>
            <person name="Kolinko S."/>
            <person name="Richter M."/>
            <person name="Glockner F.O."/>
            <person name="Brachmann A."/>
            <person name="Schuler D."/>
        </authorList>
    </citation>
    <scope>NUCLEOTIDE SEQUENCE [LARGE SCALE GENOMIC DNA]</scope>
    <source>
        <strain evidence="10">TM-1</strain>
    </source>
</reference>
<dbReference type="PATRIC" id="fig|29290.4.peg.3240"/>
<evidence type="ECO:0000313" key="11">
    <source>
        <dbReference type="Proteomes" id="UP000033423"/>
    </source>
</evidence>
<comment type="similarity">
    <text evidence="2">Belongs to the HdrA family.</text>
</comment>
<dbReference type="PANTHER" id="PTHR43498">
    <property type="entry name" value="FERREDOXIN:COB-COM HETERODISULFIDE REDUCTASE SUBUNIT A"/>
    <property type="match status" value="1"/>
</dbReference>
<keyword evidence="5" id="KW-0274">FAD</keyword>
<evidence type="ECO:0000256" key="7">
    <source>
        <dbReference type="ARBA" id="ARBA00023004"/>
    </source>
</evidence>
<dbReference type="InterPro" id="IPR039650">
    <property type="entry name" value="HdrA-like"/>
</dbReference>
<keyword evidence="7" id="KW-0408">Iron</keyword>
<dbReference type="GO" id="GO:0016491">
    <property type="term" value="F:oxidoreductase activity"/>
    <property type="evidence" value="ECO:0007669"/>
    <property type="project" value="UniProtKB-KW"/>
</dbReference>
<evidence type="ECO:0000256" key="4">
    <source>
        <dbReference type="ARBA" id="ARBA00022723"/>
    </source>
</evidence>
<organism evidence="10 11">
    <name type="scientific">Candidatus Magnetobacterium bavaricum</name>
    <dbReference type="NCBI Taxonomy" id="29290"/>
    <lineage>
        <taxon>Bacteria</taxon>
        <taxon>Pseudomonadati</taxon>
        <taxon>Nitrospirota</taxon>
        <taxon>Thermodesulfovibrionia</taxon>
        <taxon>Thermodesulfovibrionales</taxon>
        <taxon>Candidatus Magnetobacteriaceae</taxon>
        <taxon>Candidatus Magnetobacterium</taxon>
    </lineage>
</organism>
<keyword evidence="8" id="KW-0411">Iron-sulfur</keyword>
<keyword evidence="4" id="KW-0479">Metal-binding</keyword>
<feature type="domain" description="4Fe-4S ferredoxin-type" evidence="9">
    <location>
        <begin position="97"/>
        <end position="127"/>
    </location>
</feature>
<dbReference type="GO" id="GO:0051539">
    <property type="term" value="F:4 iron, 4 sulfur cluster binding"/>
    <property type="evidence" value="ECO:0007669"/>
    <property type="project" value="UniProtKB-KW"/>
</dbReference>
<feature type="domain" description="4Fe-4S ferredoxin-type" evidence="9">
    <location>
        <begin position="144"/>
        <end position="175"/>
    </location>
</feature>
<dbReference type="InterPro" id="IPR036188">
    <property type="entry name" value="FAD/NAD-bd_sf"/>
</dbReference>
<evidence type="ECO:0000256" key="3">
    <source>
        <dbReference type="ARBA" id="ARBA00022485"/>
    </source>
</evidence>
<accession>A0A0F3GU36</accession>
<dbReference type="Proteomes" id="UP000033423">
    <property type="component" value="Unassembled WGS sequence"/>
</dbReference>